<organism evidence="5 6">
    <name type="scientific">Agromyces tardus</name>
    <dbReference type="NCBI Taxonomy" id="2583849"/>
    <lineage>
        <taxon>Bacteria</taxon>
        <taxon>Bacillati</taxon>
        <taxon>Actinomycetota</taxon>
        <taxon>Actinomycetes</taxon>
        <taxon>Micrococcales</taxon>
        <taxon>Microbacteriaceae</taxon>
        <taxon>Agromyces</taxon>
    </lineage>
</organism>
<evidence type="ECO:0000256" key="2">
    <source>
        <dbReference type="ARBA" id="ARBA00023125"/>
    </source>
</evidence>
<dbReference type="GO" id="GO:0016887">
    <property type="term" value="F:ATP hydrolysis activity"/>
    <property type="evidence" value="ECO:0007669"/>
    <property type="project" value="InterPro"/>
</dbReference>
<dbReference type="EMBL" id="RHHB01000028">
    <property type="protein sequence ID" value="RNB46914.1"/>
    <property type="molecule type" value="Genomic_DNA"/>
</dbReference>
<dbReference type="InterPro" id="IPR016032">
    <property type="entry name" value="Sig_transdc_resp-reg_C-effctor"/>
</dbReference>
<dbReference type="Gene3D" id="1.10.10.10">
    <property type="entry name" value="Winged helix-like DNA-binding domain superfamily/Winged helix DNA-binding domain"/>
    <property type="match status" value="1"/>
</dbReference>
<keyword evidence="1" id="KW-0805">Transcription regulation</keyword>
<evidence type="ECO:0000256" key="1">
    <source>
        <dbReference type="ARBA" id="ARBA00023015"/>
    </source>
</evidence>
<dbReference type="Pfam" id="PF17874">
    <property type="entry name" value="TPR_MalT"/>
    <property type="match status" value="1"/>
</dbReference>
<dbReference type="InterPro" id="IPR041617">
    <property type="entry name" value="TPR_MalT"/>
</dbReference>
<feature type="domain" description="HTH luxR-type" evidence="4">
    <location>
        <begin position="804"/>
        <end position="869"/>
    </location>
</feature>
<dbReference type="Gene3D" id="1.25.40.10">
    <property type="entry name" value="Tetratricopeptide repeat domain"/>
    <property type="match status" value="1"/>
</dbReference>
<name>A0A3M8A6V8_9MICO</name>
<dbReference type="GO" id="GO:0006355">
    <property type="term" value="P:regulation of DNA-templated transcription"/>
    <property type="evidence" value="ECO:0007669"/>
    <property type="project" value="InterPro"/>
</dbReference>
<keyword evidence="2" id="KW-0238">DNA-binding</keyword>
<dbReference type="PANTHER" id="PTHR44688:SF16">
    <property type="entry name" value="DNA-BINDING TRANSCRIPTIONAL ACTIVATOR DEVR_DOSR"/>
    <property type="match status" value="1"/>
</dbReference>
<dbReference type="GO" id="GO:0003677">
    <property type="term" value="F:DNA binding"/>
    <property type="evidence" value="ECO:0007669"/>
    <property type="project" value="UniProtKB-KW"/>
</dbReference>
<dbReference type="SMART" id="SM00421">
    <property type="entry name" value="HTH_LUXR"/>
    <property type="match status" value="1"/>
</dbReference>
<dbReference type="PANTHER" id="PTHR44688">
    <property type="entry name" value="DNA-BINDING TRANSCRIPTIONAL ACTIVATOR DEVR_DOSR"/>
    <property type="match status" value="1"/>
</dbReference>
<dbReference type="SUPFAM" id="SSF46894">
    <property type="entry name" value="C-terminal effector domain of the bipartite response regulators"/>
    <property type="match status" value="1"/>
</dbReference>
<protein>
    <submittedName>
        <fullName evidence="5">LuxR family transcriptional regulator</fullName>
    </submittedName>
</protein>
<evidence type="ECO:0000313" key="6">
    <source>
        <dbReference type="Proteomes" id="UP000275048"/>
    </source>
</evidence>
<evidence type="ECO:0000313" key="5">
    <source>
        <dbReference type="EMBL" id="RNB46914.1"/>
    </source>
</evidence>
<dbReference type="Pfam" id="PF13401">
    <property type="entry name" value="AAA_22"/>
    <property type="match status" value="1"/>
</dbReference>
<comment type="caution">
    <text evidence="5">The sequence shown here is derived from an EMBL/GenBank/DDBJ whole genome shotgun (WGS) entry which is preliminary data.</text>
</comment>
<dbReference type="RefSeq" id="WP_122937514.1">
    <property type="nucleotide sequence ID" value="NZ_JBHSNT010000003.1"/>
</dbReference>
<evidence type="ECO:0000256" key="3">
    <source>
        <dbReference type="ARBA" id="ARBA00023163"/>
    </source>
</evidence>
<proteinExistence type="predicted"/>
<reference evidence="5 6" key="1">
    <citation type="submission" date="2018-10" db="EMBL/GenBank/DDBJ databases">
        <title>Isolation, diversity and antibacterial activity of antinobacteria from the wheat rhizosphere soil.</title>
        <authorList>
            <person name="Sun T."/>
        </authorList>
    </citation>
    <scope>NUCLEOTIDE SEQUENCE [LARGE SCALE GENOMIC DNA]</scope>
    <source>
        <strain evidence="5 6">SJ-23</strain>
    </source>
</reference>
<gene>
    <name evidence="5" type="ORF">EDM22_13010</name>
</gene>
<accession>A0A3M8A6V8</accession>
<dbReference type="Pfam" id="PF00196">
    <property type="entry name" value="GerE"/>
    <property type="match status" value="1"/>
</dbReference>
<dbReference type="InterPro" id="IPR011990">
    <property type="entry name" value="TPR-like_helical_dom_sf"/>
</dbReference>
<dbReference type="CDD" id="cd06170">
    <property type="entry name" value="LuxR_C_like"/>
    <property type="match status" value="1"/>
</dbReference>
<sequence>MVQGPARDDLVERPALRERLDAALSLPLTIVVAQAGAGKTVLLRQWAAAHPDLAVVWIDVEAADDDPARFAHRLASGLAGVRPQVVDAAPRVPTHAGGLGASLLASLVEVLARLPETVIVLDDLHHLSNGELLADLGRLAAAIPSNAHIVLSTRVDPPIAWSGLRLRDRLLEIRQSDLAMTAPESSELLARVARRAIRPATLEALVERTEGWAAGLQLAGLTLRFHPDSDAFVAEFGGTDRLIAEYLTEEVLDALPDSGRELLLRMSLLDTLTTDLVDDVLERSDSRQLFDRLEQESMFFTAVDARREQFRFHHLFRDLLRYRLRADDPAEAARLLGRAADHHLDRGEIAPAVEYLLQAQDWERALDAIMARGSDVFERGEARTVIRWITTVPEAARRGRLDVELELGILTGMQGDAAAAAAILGRVAGDQRATAGQRTIAHAWTSATAQWNPRPDETIRAADRAIALLESDPGMEIPDLMRLTSRALLETLSVGSAGRSRFLAGDLAGADAWLMRALATDGIAYPPFRVGALGSIALLRAWCGRLAEARLLAGEAIAIAASSGLLTHPIIADARLAEALAACERGSPDAAEAPLRDGAVRAESNRRTQLEWIALALHAAIAPASGRFDEALELVDLTGQSEREPASAPAPLIRDRLIADHMALLRRTGRSEEALRLRGDAPPTTADLAFETAAASLHLGNREPARRILGGSAHLFAAERPRGDIQRAMLLAWLAELAGAHRTALGLISAALDLAEPDGLAEVFVGGGDVVLDLVEELSAARGGLAEAILARRQRIEPSPADANDGLPEPLTDRELEILAYLPDHSTSGELAMRCYVSVNTLKTHMAHIYRKLGVSGRSAAIARARELGLIPPVSRVERARA</sequence>
<dbReference type="AlphaFoldDB" id="A0A3M8A6V8"/>
<evidence type="ECO:0000259" key="4">
    <source>
        <dbReference type="PROSITE" id="PS50043"/>
    </source>
</evidence>
<keyword evidence="3" id="KW-0804">Transcription</keyword>
<dbReference type="InterPro" id="IPR003593">
    <property type="entry name" value="AAA+_ATPase"/>
</dbReference>
<dbReference type="InterPro" id="IPR059106">
    <property type="entry name" value="WHD_MalT"/>
</dbReference>
<dbReference type="InterPro" id="IPR049945">
    <property type="entry name" value="AAA_22"/>
</dbReference>
<dbReference type="SUPFAM" id="SSF52540">
    <property type="entry name" value="P-loop containing nucleoside triphosphate hydrolases"/>
    <property type="match status" value="1"/>
</dbReference>
<dbReference type="InterPro" id="IPR036388">
    <property type="entry name" value="WH-like_DNA-bd_sf"/>
</dbReference>
<dbReference type="PROSITE" id="PS50043">
    <property type="entry name" value="HTH_LUXR_2"/>
    <property type="match status" value="1"/>
</dbReference>
<dbReference type="InterPro" id="IPR027417">
    <property type="entry name" value="P-loop_NTPase"/>
</dbReference>
<dbReference type="Proteomes" id="UP000275048">
    <property type="component" value="Unassembled WGS sequence"/>
</dbReference>
<dbReference type="InterPro" id="IPR000792">
    <property type="entry name" value="Tscrpt_reg_LuxR_C"/>
</dbReference>
<dbReference type="Gene3D" id="3.40.50.300">
    <property type="entry name" value="P-loop containing nucleotide triphosphate hydrolases"/>
    <property type="match status" value="1"/>
</dbReference>
<dbReference type="SMART" id="SM00382">
    <property type="entry name" value="AAA"/>
    <property type="match status" value="1"/>
</dbReference>
<dbReference type="Pfam" id="PF25873">
    <property type="entry name" value="WHD_MalT"/>
    <property type="match status" value="1"/>
</dbReference>
<keyword evidence="6" id="KW-1185">Reference proteome</keyword>
<dbReference type="OrthoDB" id="134985at2"/>